<sequence>MRKIGVFNYFSRNPDANIIKEISLLHDDYNTTLMKQRAIDVVVGRIARSLSLVNWKTYEKGKYKPDSLYYHLNVQPNINQNATDFWEEVVRKLFEDTEVLIVVTSDDQFIIADDFEVTKYVLKENVYTKVVKDDFEFDKSFFESKVIRLNYNNTKIKTLLKNLDDSYGMLFNRLVQVAMRTNQIRGTAKLTGNLAKNAKAQDYLQTFVDKIFKSFSNNSEAIVPVQDGMEYTELSREQNTRSQVDELNKVSNEYLNTVLEAVGIHPALIYGDMSDTSHHKDDYISNVIQPMVEKITDEINRKFFEEVDFMKGSCLNPSIVKLRYISIFDIGGPAEKLVGSSTFTPNDVREAGGYERIDKPGMDDFYMTKNMEKLRGGENTE</sequence>
<reference evidence="2" key="1">
    <citation type="submission" date="2016-10" db="EMBL/GenBank/DDBJ databases">
        <authorList>
            <person name="Varghese N."/>
            <person name="Submissions S."/>
        </authorList>
    </citation>
    <scope>NUCLEOTIDE SEQUENCE [LARGE SCALE GENOMIC DNA]</scope>
    <source>
        <strain evidence="2">MPL-11</strain>
    </source>
</reference>
<name>A0A1H0YUN1_9LACT</name>
<dbReference type="AlphaFoldDB" id="A0A1H0YUN1"/>
<accession>A0A1H0YUN1</accession>
<dbReference type="RefSeq" id="WP_089976055.1">
    <property type="nucleotide sequence ID" value="NZ_FNJW01000008.1"/>
</dbReference>
<evidence type="ECO:0000313" key="1">
    <source>
        <dbReference type="EMBL" id="SDQ18947.1"/>
    </source>
</evidence>
<gene>
    <name evidence="1" type="ORF">SAMN04487752_1168</name>
</gene>
<dbReference type="Proteomes" id="UP000199481">
    <property type="component" value="Unassembled WGS sequence"/>
</dbReference>
<organism evidence="1 2">
    <name type="scientific">Carnobacterium viridans</name>
    <dbReference type="NCBI Taxonomy" id="174587"/>
    <lineage>
        <taxon>Bacteria</taxon>
        <taxon>Bacillati</taxon>
        <taxon>Bacillota</taxon>
        <taxon>Bacilli</taxon>
        <taxon>Lactobacillales</taxon>
        <taxon>Carnobacteriaceae</taxon>
        <taxon>Carnobacterium</taxon>
    </lineage>
</organism>
<dbReference type="InterPro" id="IPR006944">
    <property type="entry name" value="Phage/GTA_portal"/>
</dbReference>
<proteinExistence type="predicted"/>
<dbReference type="NCBIfam" id="TIGR01537">
    <property type="entry name" value="portal_HK97"/>
    <property type="match status" value="1"/>
</dbReference>
<evidence type="ECO:0000313" key="2">
    <source>
        <dbReference type="Proteomes" id="UP000199481"/>
    </source>
</evidence>
<dbReference type="EMBL" id="FNJW01000008">
    <property type="protein sequence ID" value="SDQ18947.1"/>
    <property type="molecule type" value="Genomic_DNA"/>
</dbReference>
<protein>
    <submittedName>
        <fullName evidence="1">Phage portal protein, HK97 family</fullName>
    </submittedName>
</protein>
<keyword evidence="2" id="KW-1185">Reference proteome</keyword>
<dbReference type="Pfam" id="PF04860">
    <property type="entry name" value="Phage_portal"/>
    <property type="match status" value="1"/>
</dbReference>
<dbReference type="OrthoDB" id="395750at2"/>
<dbReference type="InterPro" id="IPR006427">
    <property type="entry name" value="Portal_HK97"/>
</dbReference>